<dbReference type="InterPro" id="IPR015341">
    <property type="entry name" value="Glyco_hydro_38_cen"/>
</dbReference>
<dbReference type="RefSeq" id="WP_178013902.1">
    <property type="nucleotide sequence ID" value="NZ_CP058316.1"/>
</dbReference>
<dbReference type="InterPro" id="IPR027291">
    <property type="entry name" value="Glyco_hydro_38_N_sf"/>
</dbReference>
<dbReference type="Pfam" id="PF01074">
    <property type="entry name" value="Glyco_hydro_38N"/>
    <property type="match status" value="1"/>
</dbReference>
<dbReference type="GO" id="GO:0006013">
    <property type="term" value="P:mannose metabolic process"/>
    <property type="evidence" value="ECO:0007669"/>
    <property type="project" value="InterPro"/>
</dbReference>
<keyword evidence="3" id="KW-0378">Hydrolase</keyword>
<evidence type="ECO:0000313" key="7">
    <source>
        <dbReference type="Proteomes" id="UP000509638"/>
    </source>
</evidence>
<accession>A0A7D5FAL6</accession>
<dbReference type="Pfam" id="PF09261">
    <property type="entry name" value="Alpha-mann_mid"/>
    <property type="match status" value="1"/>
</dbReference>
<dbReference type="SMART" id="SM00872">
    <property type="entry name" value="Alpha-mann_mid"/>
    <property type="match status" value="1"/>
</dbReference>
<dbReference type="Gene3D" id="2.70.98.30">
    <property type="entry name" value="Golgi alpha-mannosidase II, domain 4"/>
    <property type="match status" value="1"/>
</dbReference>
<dbReference type="GO" id="GO:0046872">
    <property type="term" value="F:metal ion binding"/>
    <property type="evidence" value="ECO:0007669"/>
    <property type="project" value="UniProtKB-KW"/>
</dbReference>
<dbReference type="InterPro" id="IPR011013">
    <property type="entry name" value="Gal_mutarotase_sf_dom"/>
</dbReference>
<evidence type="ECO:0000313" key="6">
    <source>
        <dbReference type="EMBL" id="QLD12809.1"/>
    </source>
</evidence>
<name>A0A7D5FAL6_9MICO</name>
<proteinExistence type="inferred from homology"/>
<dbReference type="Gene3D" id="2.60.40.2220">
    <property type="match status" value="1"/>
</dbReference>
<dbReference type="InterPro" id="IPR011330">
    <property type="entry name" value="Glyco_hydro/deAcase_b/a-brl"/>
</dbReference>
<dbReference type="InterPro" id="IPR041147">
    <property type="entry name" value="GH38_C"/>
</dbReference>
<dbReference type="GO" id="GO:0004559">
    <property type="term" value="F:alpha-mannosidase activity"/>
    <property type="evidence" value="ECO:0007669"/>
    <property type="project" value="InterPro"/>
</dbReference>
<organism evidence="6 7">
    <name type="scientific">Microbacterium oleivorans</name>
    <dbReference type="NCBI Taxonomy" id="273677"/>
    <lineage>
        <taxon>Bacteria</taxon>
        <taxon>Bacillati</taxon>
        <taxon>Actinomycetota</taxon>
        <taxon>Actinomycetes</taxon>
        <taxon>Micrococcales</taxon>
        <taxon>Microbacteriaceae</taxon>
        <taxon>Microbacterium</taxon>
    </lineage>
</organism>
<dbReference type="Gene3D" id="1.20.1270.50">
    <property type="entry name" value="Glycoside hydrolase family 38, central domain"/>
    <property type="match status" value="1"/>
</dbReference>
<dbReference type="SUPFAM" id="SSF88713">
    <property type="entry name" value="Glycoside hydrolase/deacetylase"/>
    <property type="match status" value="1"/>
</dbReference>
<keyword evidence="2" id="KW-0479">Metal-binding</keyword>
<sequence>MNGASVQDRLKRFVEETLRKAAVVRAAPVDIEAWAVPGEPVPFTDVVGQDFAPFAVGQWWGRPWSTLWLHVRGAVPADWTRDARRRVELVTDPGFSGLAPGFQAEGLAFRPDGTVIKGISPRNAWLPVHGDSIDVYLELAANPTIPPESHWQPTTLGVPSDAAAPPLYRLQRLELALVDARAEELLHDIEVLRGLAVQLPPATPRAARIWSALDRMLDAIDPDDLVESIDRARGLLAPVLASPAAASAHRIVAVGHAHIDSAWLWPVRETVRKCARTFSNVLDLLERHPDLHFACSSAQQLAWIEERYPDLFARIRQQVAQGRFVLVGGQWVEPDTNLPGGEPTARQLIVGKRWFLEKFGVETTEVWLPDTFGYSAALPQLVRLSGSDWFMTQKISWNQTNRMPHHSFWWEGIDGTRVFTHFPPIETYNAELSPAELAHAERTFLDHGRGTVSLAPFGWGDGGGGPTREMIAAAHRQADLEGSPRVDLGTPREFYERAAAENADLPVWSGEMYLELHRGTLTSQLRTKQGNRRVERMLHEAELWATTAAVRAEHPYPRESLRRAWERTLLLQFHDILPGSSIAWVHREAEAEHARLQQELDMIVRTSILALTGEGNLELTANSAPLPLDGISAGAVAPASASPAPATLRPADDGGWILEDGVVRAEVDAAGLLRSLRDASGREAIAPGARAGRLLVHPDRPDKWDAWDIDRHYRARSVDLGHADDVTAGVVDGVAQVRATRSTGSSTIVQTVSLRPGGGAVDIALRVDWQERHRLLRMYVPLDVHADRSSAEIQFGHVERPTHGNTSWDAARFEIAAQRWIHVGEPGYGVAIANDSTYGHSVERDTRRDGGTTTTVGLSVLRAPSFPDPDADRGTHELSFSIRPGAGLREAAEEGHRLDRGLRRVRGARTVAPLVRSSEPDVRIETVKLAEDGTDDVIVRLYEASGGRRTTTLRIDLPGALVREVDLLERALIGGRVFTDSGDIVLTLRPFEIVTLRCAQKARAASDETSL</sequence>
<dbReference type="InterPro" id="IPR037094">
    <property type="entry name" value="Glyco_hydro_38_cen_sf"/>
</dbReference>
<dbReference type="Pfam" id="PF07748">
    <property type="entry name" value="Glyco_hydro_38C"/>
    <property type="match status" value="1"/>
</dbReference>
<dbReference type="Pfam" id="PF22907">
    <property type="entry name" value="Ams1-like_1st"/>
    <property type="match status" value="1"/>
</dbReference>
<dbReference type="Pfam" id="PF17677">
    <property type="entry name" value="Glyco_hydro38C2"/>
    <property type="match status" value="1"/>
</dbReference>
<evidence type="ECO:0000256" key="2">
    <source>
        <dbReference type="ARBA" id="ARBA00022723"/>
    </source>
</evidence>
<dbReference type="GO" id="GO:0009313">
    <property type="term" value="P:oligosaccharide catabolic process"/>
    <property type="evidence" value="ECO:0007669"/>
    <property type="project" value="TreeGrafter"/>
</dbReference>
<keyword evidence="4" id="KW-0326">Glycosidase</keyword>
<reference evidence="6 7" key="1">
    <citation type="submission" date="2020-06" db="EMBL/GenBank/DDBJ databases">
        <authorList>
            <person name="Jo H."/>
        </authorList>
    </citation>
    <scope>NUCLEOTIDE SEQUENCE [LARGE SCALE GENOMIC DNA]</scope>
    <source>
        <strain evidence="6 7">I46</strain>
    </source>
</reference>
<gene>
    <name evidence="6" type="ORF">HW566_14115</name>
</gene>
<dbReference type="CDD" id="cd10789">
    <property type="entry name" value="GH38N_AMII_ER_cytosolic"/>
    <property type="match status" value="1"/>
</dbReference>
<feature type="domain" description="Glycoside hydrolase family 38 central" evidence="5">
    <location>
        <begin position="515"/>
        <end position="593"/>
    </location>
</feature>
<dbReference type="InterPro" id="IPR028995">
    <property type="entry name" value="Glyco_hydro_57/38_cen_sf"/>
</dbReference>
<dbReference type="InterPro" id="IPR054723">
    <property type="entry name" value="Ams1-like_N"/>
</dbReference>
<dbReference type="SUPFAM" id="SSF88688">
    <property type="entry name" value="Families 57/38 glycoside transferase middle domain"/>
    <property type="match status" value="1"/>
</dbReference>
<dbReference type="EMBL" id="CP058316">
    <property type="protein sequence ID" value="QLD12809.1"/>
    <property type="molecule type" value="Genomic_DNA"/>
</dbReference>
<dbReference type="FunFam" id="3.20.110.10:FF:000002">
    <property type="entry name" value="alpha-mannosidase 2C1 isoform X1"/>
    <property type="match status" value="1"/>
</dbReference>
<dbReference type="PANTHER" id="PTHR46017">
    <property type="entry name" value="ALPHA-MANNOSIDASE 2C1"/>
    <property type="match status" value="1"/>
</dbReference>
<protein>
    <submittedName>
        <fullName evidence="6">Alpha-mannosidase</fullName>
    </submittedName>
</protein>
<dbReference type="AlphaFoldDB" id="A0A7D5FAL6"/>
<dbReference type="SUPFAM" id="SSF74650">
    <property type="entry name" value="Galactose mutarotase-like"/>
    <property type="match status" value="1"/>
</dbReference>
<dbReference type="InterPro" id="IPR000602">
    <property type="entry name" value="Glyco_hydro_38_N"/>
</dbReference>
<dbReference type="InterPro" id="IPR011682">
    <property type="entry name" value="Glyco_hydro_38_C"/>
</dbReference>
<evidence type="ECO:0000259" key="5">
    <source>
        <dbReference type="SMART" id="SM00872"/>
    </source>
</evidence>
<dbReference type="Proteomes" id="UP000509638">
    <property type="component" value="Chromosome"/>
</dbReference>
<evidence type="ECO:0000256" key="4">
    <source>
        <dbReference type="ARBA" id="ARBA00023295"/>
    </source>
</evidence>
<evidence type="ECO:0000256" key="3">
    <source>
        <dbReference type="ARBA" id="ARBA00022801"/>
    </source>
</evidence>
<dbReference type="Gene3D" id="3.20.110.10">
    <property type="entry name" value="Glycoside hydrolase 38, N terminal domain"/>
    <property type="match status" value="1"/>
</dbReference>
<comment type="similarity">
    <text evidence="1">Belongs to the glycosyl hydrolase 38 family.</text>
</comment>
<dbReference type="PANTHER" id="PTHR46017:SF1">
    <property type="entry name" value="ALPHA-MANNOSIDASE 2C1"/>
    <property type="match status" value="1"/>
</dbReference>
<dbReference type="FunFam" id="1.20.1270.50:FF:000004">
    <property type="entry name" value="alpha-mannosidase 2C1 isoform X1"/>
    <property type="match status" value="1"/>
</dbReference>
<dbReference type="GO" id="GO:0030246">
    <property type="term" value="F:carbohydrate binding"/>
    <property type="evidence" value="ECO:0007669"/>
    <property type="project" value="InterPro"/>
</dbReference>
<evidence type="ECO:0000256" key="1">
    <source>
        <dbReference type="ARBA" id="ARBA00009792"/>
    </source>
</evidence>